<protein>
    <submittedName>
        <fullName evidence="3">Uncharacterized protein</fullName>
    </submittedName>
</protein>
<proteinExistence type="predicted"/>
<feature type="region of interest" description="Disordered" evidence="1">
    <location>
        <begin position="108"/>
        <end position="132"/>
    </location>
</feature>
<dbReference type="EMBL" id="NMUH01001740">
    <property type="protein sequence ID" value="MQL94994.1"/>
    <property type="molecule type" value="Genomic_DNA"/>
</dbReference>
<dbReference type="AlphaFoldDB" id="A0A843VPF2"/>
<reference evidence="3" key="1">
    <citation type="submission" date="2017-07" db="EMBL/GenBank/DDBJ databases">
        <title>Taro Niue Genome Assembly and Annotation.</title>
        <authorList>
            <person name="Atibalentja N."/>
            <person name="Keating K."/>
            <person name="Fields C.J."/>
        </authorList>
    </citation>
    <scope>NUCLEOTIDE SEQUENCE</scope>
    <source>
        <strain evidence="3">Niue_2</strain>
        <tissue evidence="3">Leaf</tissue>
    </source>
</reference>
<gene>
    <name evidence="3" type="ORF">Taro_027657</name>
</gene>
<sequence length="132" mass="14557">MPCWWRWMACGVSWYDGVVADGASSDSLELLVAEELWNDHKKPFFFPFSSAVTCTNHPLEVDQRLKLLPVSITFLPVKPMPVNVLVQTVRLKPLLVSVASLPVKSIHVNGKPPPTHGTTSLEWSSGLTEGSC</sequence>
<name>A0A843VPF2_COLES</name>
<dbReference type="Proteomes" id="UP000652761">
    <property type="component" value="Unassembled WGS sequence"/>
</dbReference>
<feature type="compositionally biased region" description="Polar residues" evidence="1">
    <location>
        <begin position="116"/>
        <end position="132"/>
    </location>
</feature>
<feature type="signal peptide" evidence="2">
    <location>
        <begin position="1"/>
        <end position="20"/>
    </location>
</feature>
<evidence type="ECO:0000313" key="3">
    <source>
        <dbReference type="EMBL" id="MQL94994.1"/>
    </source>
</evidence>
<organism evidence="3 4">
    <name type="scientific">Colocasia esculenta</name>
    <name type="common">Wild taro</name>
    <name type="synonym">Arum esculentum</name>
    <dbReference type="NCBI Taxonomy" id="4460"/>
    <lineage>
        <taxon>Eukaryota</taxon>
        <taxon>Viridiplantae</taxon>
        <taxon>Streptophyta</taxon>
        <taxon>Embryophyta</taxon>
        <taxon>Tracheophyta</taxon>
        <taxon>Spermatophyta</taxon>
        <taxon>Magnoliopsida</taxon>
        <taxon>Liliopsida</taxon>
        <taxon>Araceae</taxon>
        <taxon>Aroideae</taxon>
        <taxon>Colocasieae</taxon>
        <taxon>Colocasia</taxon>
    </lineage>
</organism>
<evidence type="ECO:0000256" key="2">
    <source>
        <dbReference type="SAM" id="SignalP"/>
    </source>
</evidence>
<evidence type="ECO:0000313" key="4">
    <source>
        <dbReference type="Proteomes" id="UP000652761"/>
    </source>
</evidence>
<keyword evidence="4" id="KW-1185">Reference proteome</keyword>
<keyword evidence="2" id="KW-0732">Signal</keyword>
<feature type="chain" id="PRO_5032954714" evidence="2">
    <location>
        <begin position="21"/>
        <end position="132"/>
    </location>
</feature>
<comment type="caution">
    <text evidence="3">The sequence shown here is derived from an EMBL/GenBank/DDBJ whole genome shotgun (WGS) entry which is preliminary data.</text>
</comment>
<accession>A0A843VPF2</accession>
<evidence type="ECO:0000256" key="1">
    <source>
        <dbReference type="SAM" id="MobiDB-lite"/>
    </source>
</evidence>